<reference evidence="2" key="2">
    <citation type="submission" date="2015-06" db="UniProtKB">
        <authorList>
            <consortium name="EnsemblPlants"/>
        </authorList>
    </citation>
    <scope>IDENTIFICATION</scope>
</reference>
<dbReference type="Gramene" id="ORUFI01G07270.1">
    <property type="protein sequence ID" value="ORUFI01G07270.1"/>
    <property type="gene ID" value="ORUFI01G07270"/>
</dbReference>
<evidence type="ECO:0000313" key="3">
    <source>
        <dbReference type="Proteomes" id="UP000008022"/>
    </source>
</evidence>
<dbReference type="AlphaFoldDB" id="A0A0E0MSV3"/>
<feature type="compositionally biased region" description="Basic and acidic residues" evidence="1">
    <location>
        <begin position="17"/>
        <end position="30"/>
    </location>
</feature>
<accession>A0A0E0MSV3</accession>
<organism evidence="2 3">
    <name type="scientific">Oryza rufipogon</name>
    <name type="common">Brownbeard rice</name>
    <name type="synonym">Asian wild rice</name>
    <dbReference type="NCBI Taxonomy" id="4529"/>
    <lineage>
        <taxon>Eukaryota</taxon>
        <taxon>Viridiplantae</taxon>
        <taxon>Streptophyta</taxon>
        <taxon>Embryophyta</taxon>
        <taxon>Tracheophyta</taxon>
        <taxon>Spermatophyta</taxon>
        <taxon>Magnoliopsida</taxon>
        <taxon>Liliopsida</taxon>
        <taxon>Poales</taxon>
        <taxon>Poaceae</taxon>
        <taxon>BOP clade</taxon>
        <taxon>Oryzoideae</taxon>
        <taxon>Oryzeae</taxon>
        <taxon>Oryzinae</taxon>
        <taxon>Oryza</taxon>
    </lineage>
</organism>
<reference evidence="3" key="1">
    <citation type="submission" date="2013-06" db="EMBL/GenBank/DDBJ databases">
        <authorList>
            <person name="Zhao Q."/>
        </authorList>
    </citation>
    <scope>NUCLEOTIDE SEQUENCE</scope>
    <source>
        <strain evidence="3">cv. W1943</strain>
    </source>
</reference>
<name>A0A0E0MSV3_ORYRU</name>
<dbReference type="eggNOG" id="ENOG502R3WH">
    <property type="taxonomic scope" value="Eukaryota"/>
</dbReference>
<dbReference type="HOGENOM" id="CLU_146964_0_0_1"/>
<evidence type="ECO:0000256" key="1">
    <source>
        <dbReference type="SAM" id="MobiDB-lite"/>
    </source>
</evidence>
<dbReference type="EnsemblPlants" id="ORUFI01G07270.1">
    <property type="protein sequence ID" value="ORUFI01G07270.1"/>
    <property type="gene ID" value="ORUFI01G07270"/>
</dbReference>
<dbReference type="OMA" id="QYMEMTE"/>
<keyword evidence="3" id="KW-1185">Reference proteome</keyword>
<sequence>MERKDGETPVENSAVGDVKEEEKQPRQEKKPFGIDAYLEKWTATEQETAKTFLRALIADAHQYMEMTEEEVVEEYRRAGKLHRYDPDTEWQKRYARVARTHPPPPCLRALIPKLEQYLKLLDEDDEQDYFKLLDEDDDQDYK</sequence>
<feature type="region of interest" description="Disordered" evidence="1">
    <location>
        <begin position="1"/>
        <end position="30"/>
    </location>
</feature>
<dbReference type="Proteomes" id="UP000008022">
    <property type="component" value="Unassembled WGS sequence"/>
</dbReference>
<proteinExistence type="predicted"/>
<evidence type="ECO:0000313" key="2">
    <source>
        <dbReference type="EnsemblPlants" id="ORUFI01G07270.1"/>
    </source>
</evidence>
<protein>
    <submittedName>
        <fullName evidence="2">Uncharacterized protein</fullName>
    </submittedName>
</protein>